<accession>A0ACD3ATJ2</accession>
<organism evidence="1 2">
    <name type="scientific">Pluteus cervinus</name>
    <dbReference type="NCBI Taxonomy" id="181527"/>
    <lineage>
        <taxon>Eukaryota</taxon>
        <taxon>Fungi</taxon>
        <taxon>Dikarya</taxon>
        <taxon>Basidiomycota</taxon>
        <taxon>Agaricomycotina</taxon>
        <taxon>Agaricomycetes</taxon>
        <taxon>Agaricomycetidae</taxon>
        <taxon>Agaricales</taxon>
        <taxon>Pluteineae</taxon>
        <taxon>Pluteaceae</taxon>
        <taxon>Pluteus</taxon>
    </lineage>
</organism>
<reference evidence="1 2" key="1">
    <citation type="journal article" date="2019" name="Nat. Ecol. Evol.">
        <title>Megaphylogeny resolves global patterns of mushroom evolution.</title>
        <authorList>
            <person name="Varga T."/>
            <person name="Krizsan K."/>
            <person name="Foldi C."/>
            <person name="Dima B."/>
            <person name="Sanchez-Garcia M."/>
            <person name="Sanchez-Ramirez S."/>
            <person name="Szollosi G.J."/>
            <person name="Szarkandi J.G."/>
            <person name="Papp V."/>
            <person name="Albert L."/>
            <person name="Andreopoulos W."/>
            <person name="Angelini C."/>
            <person name="Antonin V."/>
            <person name="Barry K.W."/>
            <person name="Bougher N.L."/>
            <person name="Buchanan P."/>
            <person name="Buyck B."/>
            <person name="Bense V."/>
            <person name="Catcheside P."/>
            <person name="Chovatia M."/>
            <person name="Cooper J."/>
            <person name="Damon W."/>
            <person name="Desjardin D."/>
            <person name="Finy P."/>
            <person name="Geml J."/>
            <person name="Haridas S."/>
            <person name="Hughes K."/>
            <person name="Justo A."/>
            <person name="Karasinski D."/>
            <person name="Kautmanova I."/>
            <person name="Kiss B."/>
            <person name="Kocsube S."/>
            <person name="Kotiranta H."/>
            <person name="LaButti K.M."/>
            <person name="Lechner B.E."/>
            <person name="Liimatainen K."/>
            <person name="Lipzen A."/>
            <person name="Lukacs Z."/>
            <person name="Mihaltcheva S."/>
            <person name="Morgado L.N."/>
            <person name="Niskanen T."/>
            <person name="Noordeloos M.E."/>
            <person name="Ohm R.A."/>
            <person name="Ortiz-Santana B."/>
            <person name="Ovrebo C."/>
            <person name="Racz N."/>
            <person name="Riley R."/>
            <person name="Savchenko A."/>
            <person name="Shiryaev A."/>
            <person name="Soop K."/>
            <person name="Spirin V."/>
            <person name="Szebenyi C."/>
            <person name="Tomsovsky M."/>
            <person name="Tulloss R.E."/>
            <person name="Uehling J."/>
            <person name="Grigoriev I.V."/>
            <person name="Vagvolgyi C."/>
            <person name="Papp T."/>
            <person name="Martin F.M."/>
            <person name="Miettinen O."/>
            <person name="Hibbett D.S."/>
            <person name="Nagy L.G."/>
        </authorList>
    </citation>
    <scope>NUCLEOTIDE SEQUENCE [LARGE SCALE GENOMIC DNA]</scope>
    <source>
        <strain evidence="1 2">NL-1719</strain>
    </source>
</reference>
<protein>
    <submittedName>
        <fullName evidence="1">Uncharacterized protein</fullName>
    </submittedName>
</protein>
<dbReference type="EMBL" id="ML208341">
    <property type="protein sequence ID" value="TFK68891.1"/>
    <property type="molecule type" value="Genomic_DNA"/>
</dbReference>
<evidence type="ECO:0000313" key="2">
    <source>
        <dbReference type="Proteomes" id="UP000308600"/>
    </source>
</evidence>
<sequence length="305" mass="32135">MPMLPLILSIALSGHGLRKKSLSPSGALCAFMVGFGMMSGGTRAFGWELIVFYLLGSRATKCESAARQIGHIDGKRRKAQLEEDYHEAGYRNGWQVLCNSVTAFIACTAWNMMYVQDSVHARLFGHQGYELGQCALEERGWSRMLLFAALGHFGCCLGDTLASELGILSPSPPVLITTWKRVPPGTNGGVSLGGTMASVMGGFAIGVTMGACLLMEHCGWGTVLPCLGWGAFAGGFGSLVDSLLGATVQETKYNAADGKISQRRTGVVAISGVDVLSNNQVNLLSSIVTAVAVAGLAGRWGHVTS</sequence>
<proteinExistence type="predicted"/>
<keyword evidence="2" id="KW-1185">Reference proteome</keyword>
<name>A0ACD3ATJ2_9AGAR</name>
<gene>
    <name evidence="1" type="ORF">BDN72DRAFT_768622</name>
</gene>
<evidence type="ECO:0000313" key="1">
    <source>
        <dbReference type="EMBL" id="TFK68891.1"/>
    </source>
</evidence>
<dbReference type="Proteomes" id="UP000308600">
    <property type="component" value="Unassembled WGS sequence"/>
</dbReference>